<evidence type="ECO:0000313" key="2">
    <source>
        <dbReference type="Proteomes" id="UP000092445"/>
    </source>
</evidence>
<dbReference type="VEuPathDB" id="VectorBase:GPAI015072"/>
<sequence length="142" mass="15875">MYRLDRSSGSFLMAALRSTSLKGCLGACGLILAAHNMFMTLKGSNFEVGDDIVSPDCLNRGKNMKLTAKLTMINLSDISVDFSAYFMVISPFAEAVPKRKFEVLLTIERMQWDCLLWDGEEKKEVCQVICTPHIDAQHKAAY</sequence>
<dbReference type="EnsemblMetazoa" id="GPAI015072-RA">
    <property type="protein sequence ID" value="GPAI015072-PA"/>
    <property type="gene ID" value="GPAI015072"/>
</dbReference>
<reference evidence="1" key="2">
    <citation type="submission" date="2020-05" db="UniProtKB">
        <authorList>
            <consortium name="EnsemblMetazoa"/>
        </authorList>
    </citation>
    <scope>IDENTIFICATION</scope>
    <source>
        <strain evidence="1">IAEA</strain>
    </source>
</reference>
<name>A0A1A9ZHV4_GLOPL</name>
<dbReference type="Proteomes" id="UP000092445">
    <property type="component" value="Unassembled WGS sequence"/>
</dbReference>
<accession>A0A1A9ZHV4</accession>
<dbReference type="AlphaFoldDB" id="A0A1A9ZHV4"/>
<keyword evidence="2" id="KW-1185">Reference proteome</keyword>
<organism evidence="1 2">
    <name type="scientific">Glossina pallidipes</name>
    <name type="common">Tsetse fly</name>
    <dbReference type="NCBI Taxonomy" id="7398"/>
    <lineage>
        <taxon>Eukaryota</taxon>
        <taxon>Metazoa</taxon>
        <taxon>Ecdysozoa</taxon>
        <taxon>Arthropoda</taxon>
        <taxon>Hexapoda</taxon>
        <taxon>Insecta</taxon>
        <taxon>Pterygota</taxon>
        <taxon>Neoptera</taxon>
        <taxon>Endopterygota</taxon>
        <taxon>Diptera</taxon>
        <taxon>Brachycera</taxon>
        <taxon>Muscomorpha</taxon>
        <taxon>Hippoboscoidea</taxon>
        <taxon>Glossinidae</taxon>
        <taxon>Glossina</taxon>
    </lineage>
</organism>
<reference evidence="2" key="1">
    <citation type="submission" date="2014-03" db="EMBL/GenBank/DDBJ databases">
        <authorList>
            <person name="Aksoy S."/>
            <person name="Warren W."/>
            <person name="Wilson R.K."/>
        </authorList>
    </citation>
    <scope>NUCLEOTIDE SEQUENCE [LARGE SCALE GENOMIC DNA]</scope>
    <source>
        <strain evidence="2">IAEA</strain>
    </source>
</reference>
<protein>
    <submittedName>
        <fullName evidence="1">Uncharacterized protein</fullName>
    </submittedName>
</protein>
<evidence type="ECO:0000313" key="1">
    <source>
        <dbReference type="EnsemblMetazoa" id="GPAI015072-PA"/>
    </source>
</evidence>
<proteinExistence type="predicted"/>